<dbReference type="SUPFAM" id="SSF52540">
    <property type="entry name" value="P-loop containing nucleoside triphosphate hydrolases"/>
    <property type="match status" value="1"/>
</dbReference>
<evidence type="ECO:0000259" key="5">
    <source>
        <dbReference type="PROSITE" id="PS51192"/>
    </source>
</evidence>
<dbReference type="RefSeq" id="WP_311834953.1">
    <property type="nucleotide sequence ID" value="NZ_JARQBJ010000001.1"/>
</dbReference>
<evidence type="ECO:0000256" key="2">
    <source>
        <dbReference type="ARBA" id="ARBA00022840"/>
    </source>
</evidence>
<evidence type="ECO:0000256" key="1">
    <source>
        <dbReference type="ARBA" id="ARBA00022741"/>
    </source>
</evidence>
<keyword evidence="7" id="KW-0378">Hydrolase</keyword>
<name>A0AAW8TT12_9ENTE</name>
<dbReference type="PROSITE" id="PS51194">
    <property type="entry name" value="HELICASE_CTER"/>
    <property type="match status" value="1"/>
</dbReference>
<feature type="region of interest" description="Disordered" evidence="4">
    <location>
        <begin position="1"/>
        <end position="22"/>
    </location>
</feature>
<dbReference type="GO" id="GO:0006270">
    <property type="term" value="P:DNA replication initiation"/>
    <property type="evidence" value="ECO:0007669"/>
    <property type="project" value="TreeGrafter"/>
</dbReference>
<dbReference type="SMART" id="SM00490">
    <property type="entry name" value="HELICc"/>
    <property type="match status" value="1"/>
</dbReference>
<feature type="domain" description="Helicase ATP-binding" evidence="5">
    <location>
        <begin position="101"/>
        <end position="252"/>
    </location>
</feature>
<evidence type="ECO:0000256" key="4">
    <source>
        <dbReference type="SAM" id="MobiDB-lite"/>
    </source>
</evidence>
<dbReference type="Pfam" id="PF00271">
    <property type="entry name" value="Helicase_C"/>
    <property type="match status" value="1"/>
</dbReference>
<evidence type="ECO:0000259" key="6">
    <source>
        <dbReference type="PROSITE" id="PS51194"/>
    </source>
</evidence>
<accession>A0AAW8TT12</accession>
<dbReference type="GO" id="GO:0043138">
    <property type="term" value="F:3'-5' DNA helicase activity"/>
    <property type="evidence" value="ECO:0007669"/>
    <property type="project" value="TreeGrafter"/>
</dbReference>
<dbReference type="InterPro" id="IPR027417">
    <property type="entry name" value="P-loop_NTPase"/>
</dbReference>
<dbReference type="GO" id="GO:0005524">
    <property type="term" value="F:ATP binding"/>
    <property type="evidence" value="ECO:0007669"/>
    <property type="project" value="UniProtKB-KW"/>
</dbReference>
<dbReference type="GO" id="GO:0003677">
    <property type="term" value="F:DNA binding"/>
    <property type="evidence" value="ECO:0007669"/>
    <property type="project" value="UniProtKB-KW"/>
</dbReference>
<dbReference type="GO" id="GO:0006310">
    <property type="term" value="P:DNA recombination"/>
    <property type="evidence" value="ECO:0007669"/>
    <property type="project" value="TreeGrafter"/>
</dbReference>
<dbReference type="InterPro" id="IPR011545">
    <property type="entry name" value="DEAD/DEAH_box_helicase_dom"/>
</dbReference>
<dbReference type="PROSITE" id="PS51192">
    <property type="entry name" value="HELICASE_ATP_BIND_1"/>
    <property type="match status" value="1"/>
</dbReference>
<dbReference type="PANTHER" id="PTHR30580:SF1">
    <property type="entry name" value="COMF OPERON PROTEIN 1"/>
    <property type="match status" value="1"/>
</dbReference>
<protein>
    <submittedName>
        <fullName evidence="7">Helicase-related protein</fullName>
    </submittedName>
</protein>
<dbReference type="Gene3D" id="3.40.50.300">
    <property type="entry name" value="P-loop containing nucleotide triphosphate hydrolases"/>
    <property type="match status" value="2"/>
</dbReference>
<dbReference type="Pfam" id="PF00270">
    <property type="entry name" value="DEAD"/>
    <property type="match status" value="1"/>
</dbReference>
<dbReference type="EMBL" id="JARQBJ010000001">
    <property type="protein sequence ID" value="MDT2809270.1"/>
    <property type="molecule type" value="Genomic_DNA"/>
</dbReference>
<keyword evidence="7" id="KW-0347">Helicase</keyword>
<reference evidence="7" key="1">
    <citation type="submission" date="2023-03" db="EMBL/GenBank/DDBJ databases">
        <authorList>
            <person name="Shen W."/>
            <person name="Cai J."/>
        </authorList>
    </citation>
    <scope>NUCLEOTIDE SEQUENCE</scope>
    <source>
        <strain evidence="7">B226-2</strain>
    </source>
</reference>
<dbReference type="InterPro" id="IPR014001">
    <property type="entry name" value="Helicase_ATP-bd"/>
</dbReference>
<feature type="domain" description="Helicase C-terminal" evidence="6">
    <location>
        <begin position="281"/>
        <end position="430"/>
    </location>
</feature>
<comment type="caution">
    <text evidence="7">The sequence shown here is derived from an EMBL/GenBank/DDBJ whole genome shotgun (WGS) entry which is preliminary data.</text>
</comment>
<dbReference type="GO" id="GO:0006302">
    <property type="term" value="P:double-strand break repair"/>
    <property type="evidence" value="ECO:0007669"/>
    <property type="project" value="TreeGrafter"/>
</dbReference>
<keyword evidence="3" id="KW-0238">DNA-binding</keyword>
<evidence type="ECO:0000256" key="3">
    <source>
        <dbReference type="ARBA" id="ARBA00023125"/>
    </source>
</evidence>
<evidence type="ECO:0000313" key="8">
    <source>
        <dbReference type="Proteomes" id="UP001256711"/>
    </source>
</evidence>
<keyword evidence="2" id="KW-0067">ATP-binding</keyword>
<dbReference type="SMART" id="SM00487">
    <property type="entry name" value="DEXDc"/>
    <property type="match status" value="1"/>
</dbReference>
<dbReference type="AlphaFoldDB" id="A0AAW8TT12"/>
<keyword evidence="1" id="KW-0547">Nucleotide-binding</keyword>
<gene>
    <name evidence="7" type="ORF">P7H43_02020</name>
</gene>
<dbReference type="InterPro" id="IPR001650">
    <property type="entry name" value="Helicase_C-like"/>
</dbReference>
<organism evidence="7 8">
    <name type="scientific">Enterococcus asini</name>
    <dbReference type="NCBI Taxonomy" id="57732"/>
    <lineage>
        <taxon>Bacteria</taxon>
        <taxon>Bacillati</taxon>
        <taxon>Bacillota</taxon>
        <taxon>Bacilli</taxon>
        <taxon>Lactobacillales</taxon>
        <taxon>Enterococcaceae</taxon>
        <taxon>Enterococcus</taxon>
    </lineage>
</organism>
<sequence>MQGKQELYPKGTGPKDAHTRPGIVFSKGRPQCQRCGTWIAENCRLENGAYFCSGCLLLGRVTEFHELVTDVTPITRPKEAVPCVWSGTLTAKQAVVATALKECLTKRQNALLWAVTGSGKTEMLFPMLEQAFREGLQVAYATPRIDVCNEVYPRLRQAFPSGAILLRHSQGEEWRDFQLLVATTHQLLHFYRAFDLLIIDESDAFPYVDNPVLHQASRLAVKEQGITVHLTATPSQELKQQREKENWRLLTLFQRYHKRPLVVPELCFMENWRKLPEKKRSLKKLARLCETLLKDNRLLLFCPQIDYLKRLEQTLQPYLAQWRVTSVSARDEKRQEKIQGMRDGEWDVLLTSTVLERGVTFANVSVVILGADHEVFTKSVLIQIAGRVDRLGEYQHGRVVFCYQEQTYPLRQAIAEIKAINRKRGQEDAL</sequence>
<evidence type="ECO:0000313" key="7">
    <source>
        <dbReference type="EMBL" id="MDT2809270.1"/>
    </source>
</evidence>
<proteinExistence type="predicted"/>
<dbReference type="Proteomes" id="UP001256711">
    <property type="component" value="Unassembled WGS sequence"/>
</dbReference>
<dbReference type="PANTHER" id="PTHR30580">
    <property type="entry name" value="PRIMOSOMAL PROTEIN N"/>
    <property type="match status" value="1"/>
</dbReference>